<dbReference type="InterPro" id="IPR036691">
    <property type="entry name" value="Endo/exonu/phosph_ase_sf"/>
</dbReference>
<name>A0AAD9Q4Z3_ACRCE</name>
<dbReference type="PANTHER" id="PTHR47510:SF3">
    <property type="entry name" value="ENDO_EXONUCLEASE_PHOSPHATASE DOMAIN-CONTAINING PROTEIN"/>
    <property type="match status" value="1"/>
</dbReference>
<dbReference type="InterPro" id="IPR005135">
    <property type="entry name" value="Endo/exonuclease/phosphatase"/>
</dbReference>
<protein>
    <recommendedName>
        <fullName evidence="1">Endonuclease/exonuclease/phosphatase domain-containing protein</fullName>
    </recommendedName>
</protein>
<dbReference type="GO" id="GO:0003824">
    <property type="term" value="F:catalytic activity"/>
    <property type="evidence" value="ECO:0007669"/>
    <property type="project" value="InterPro"/>
</dbReference>
<keyword evidence="3" id="KW-1185">Reference proteome</keyword>
<dbReference type="SUPFAM" id="SSF56219">
    <property type="entry name" value="DNase I-like"/>
    <property type="match status" value="1"/>
</dbReference>
<proteinExistence type="predicted"/>
<dbReference type="PANTHER" id="PTHR47510">
    <property type="entry name" value="REVERSE TRANSCRIPTASE DOMAIN-CONTAINING PROTEIN"/>
    <property type="match status" value="1"/>
</dbReference>
<dbReference type="SUPFAM" id="SSF57903">
    <property type="entry name" value="FYVE/PHD zinc finger"/>
    <property type="match status" value="1"/>
</dbReference>
<accession>A0AAD9Q4Z3</accession>
<dbReference type="InterPro" id="IPR011011">
    <property type="entry name" value="Znf_FYVE_PHD"/>
</dbReference>
<sequence>MLLLCGVCPSPGPVSTKDKKVCLACSKTIKGNVKPLNCNECRGSIHWKCPGLKSKSLTVPHWTCWTCLQPFNFSDSFFEDPTEFQPSTPSESDVKASELNVLKRHANNLKLGHLNVNSISGFKFFDVKNMLTNNLLDILVLSETKIDDSYPDNQFYVKGFKLYPQDRTNFGDGLIIYARSDPLTKNVKNAKTTGLESITIEVRTKRNSPRFILAGLYRPPRITKEIWTFELERLIESISKLSDDYTLLGDLNCNILEPDKEPKLGRRLLNLCDVYNLKCLINKPTRITPSSETLIDVVLTSNKKKFLHAGAFNPDISDHHLVYAITRASCPKWVPKTTTRRNFKKFDAKKYNEDICFIPFHVASTFDDIDDVYWAWERLLTDVLDDHAPLVQKTIAKPKPFYFNSEVIAAIRCRNQFKRKYYVTKDPNDWEKYRQQRNRVVSLRRKAIKEHFAKQCSASTREFWSVFKPYLYSRKNQTSESIQLAEGETIFQEQSKIADILNNHFLSGTGAPAVPDPKNHHSIFTIKTNLSPTEAFNFSSVSESVAAELLKSLNIRKATGCDLIPPRALKEGYPSLNGPICSLVNQIITRREIPSI</sequence>
<reference evidence="2" key="1">
    <citation type="journal article" date="2023" name="G3 (Bethesda)">
        <title>Whole genome assembly and annotation of the endangered Caribbean coral Acropora cervicornis.</title>
        <authorList>
            <person name="Selwyn J.D."/>
            <person name="Vollmer S.V."/>
        </authorList>
    </citation>
    <scope>NUCLEOTIDE SEQUENCE</scope>
    <source>
        <strain evidence="2">K2</strain>
    </source>
</reference>
<dbReference type="AlphaFoldDB" id="A0AAD9Q4Z3"/>
<dbReference type="Pfam" id="PF03372">
    <property type="entry name" value="Exo_endo_phos"/>
    <property type="match status" value="1"/>
</dbReference>
<dbReference type="Proteomes" id="UP001249851">
    <property type="component" value="Unassembled WGS sequence"/>
</dbReference>
<dbReference type="Gene3D" id="3.60.10.10">
    <property type="entry name" value="Endonuclease/exonuclease/phosphatase"/>
    <property type="match status" value="1"/>
</dbReference>
<dbReference type="EMBL" id="JARQWQ010000066">
    <property type="protein sequence ID" value="KAK2554862.1"/>
    <property type="molecule type" value="Genomic_DNA"/>
</dbReference>
<organism evidence="2 3">
    <name type="scientific">Acropora cervicornis</name>
    <name type="common">Staghorn coral</name>
    <dbReference type="NCBI Taxonomy" id="6130"/>
    <lineage>
        <taxon>Eukaryota</taxon>
        <taxon>Metazoa</taxon>
        <taxon>Cnidaria</taxon>
        <taxon>Anthozoa</taxon>
        <taxon>Hexacorallia</taxon>
        <taxon>Scleractinia</taxon>
        <taxon>Astrocoeniina</taxon>
        <taxon>Acroporidae</taxon>
        <taxon>Acropora</taxon>
    </lineage>
</organism>
<evidence type="ECO:0000259" key="1">
    <source>
        <dbReference type="Pfam" id="PF03372"/>
    </source>
</evidence>
<comment type="caution">
    <text evidence="2">The sequence shown here is derived from an EMBL/GenBank/DDBJ whole genome shotgun (WGS) entry which is preliminary data.</text>
</comment>
<gene>
    <name evidence="2" type="ORF">P5673_023508</name>
</gene>
<feature type="domain" description="Endonuclease/exonuclease/phosphatase" evidence="1">
    <location>
        <begin position="115"/>
        <end position="319"/>
    </location>
</feature>
<reference evidence="2" key="2">
    <citation type="journal article" date="2023" name="Science">
        <title>Genomic signatures of disease resistance in endangered staghorn corals.</title>
        <authorList>
            <person name="Vollmer S.V."/>
            <person name="Selwyn J.D."/>
            <person name="Despard B.A."/>
            <person name="Roesel C.L."/>
        </authorList>
    </citation>
    <scope>NUCLEOTIDE SEQUENCE</scope>
    <source>
        <strain evidence="2">K2</strain>
    </source>
</reference>
<evidence type="ECO:0000313" key="2">
    <source>
        <dbReference type="EMBL" id="KAK2554862.1"/>
    </source>
</evidence>
<evidence type="ECO:0000313" key="3">
    <source>
        <dbReference type="Proteomes" id="UP001249851"/>
    </source>
</evidence>